<dbReference type="OrthoDB" id="2747330at2759"/>
<dbReference type="PANTHER" id="PTHR47966:SF1">
    <property type="entry name" value="ASPARTYL PROTEINASE"/>
    <property type="match status" value="1"/>
</dbReference>
<dbReference type="RefSeq" id="XP_035325038.1">
    <property type="nucleotide sequence ID" value="XM_035462108.1"/>
</dbReference>
<proteinExistence type="inferred from homology"/>
<dbReference type="GeneID" id="55966352"/>
<dbReference type="AlphaFoldDB" id="A0A9P4Z2P3"/>
<name>A0A9P4Z2P3_9HYPO</name>
<dbReference type="PROSITE" id="PS51767">
    <property type="entry name" value="PEPTIDASE_A1"/>
    <property type="match status" value="1"/>
</dbReference>
<evidence type="ECO:0000259" key="3">
    <source>
        <dbReference type="PROSITE" id="PS51767"/>
    </source>
</evidence>
<comment type="similarity">
    <text evidence="1">Belongs to the peptidase A1 family.</text>
</comment>
<gene>
    <name evidence="4" type="ORF">GMORB2_0122</name>
</gene>
<feature type="active site" evidence="2">
    <location>
        <position position="111"/>
    </location>
</feature>
<dbReference type="PRINTS" id="PR00792">
    <property type="entry name" value="PEPSIN"/>
</dbReference>
<protein>
    <recommendedName>
        <fullName evidence="3">Peptidase A1 domain-containing protein</fullName>
    </recommendedName>
</protein>
<dbReference type="InterPro" id="IPR033121">
    <property type="entry name" value="PEPTIDASE_A1"/>
</dbReference>
<evidence type="ECO:0000256" key="1">
    <source>
        <dbReference type="ARBA" id="ARBA00007447"/>
    </source>
</evidence>
<dbReference type="SUPFAM" id="SSF50630">
    <property type="entry name" value="Acid proteases"/>
    <property type="match status" value="1"/>
</dbReference>
<dbReference type="Pfam" id="PF00026">
    <property type="entry name" value="Asp"/>
    <property type="match status" value="1"/>
</dbReference>
<sequence length="433" mass="45964">MRLVDSITLVTAVAALPQPRDQTQTFSVAVSPSSNDATGGRDFVRDWVAAHRKWGGGVSSQVMSALSTTDTGPDDGAGSGRVVANPLGRDDVYIANLAVGNPPQLIKLAVDTSSSDLWTESIATVYTVNHNGPWAPRYRPNMSKTSTLLQDAEWDIRYGDGTSADGVTYHDTVRLGTLRVDSATVKSARIIPASLENETGLSGVLGLSKPTSNSSSSITRLIREALVGSNGRPIITADLRHNASGRIDFGQVADDDSLSEDAIAWVPPVPSSSYWDVDFSTVGWHGSHGLWHDRDFRATVDTATTLLFLPQALAGLYWFDIPGMRVDPRLENAYTFPCVLADSLPDLLFKIPGSDKFVTVAGKYLNYGPVGSSTGKTTTSSIGDGDEDYCWGGMQGAKDLDVAVLGDMMLKAVVVAFDLGSGAVGFANKTLGG</sequence>
<comment type="caution">
    <text evidence="4">The sequence shown here is derived from an EMBL/GenBank/DDBJ whole genome shotgun (WGS) entry which is preliminary data.</text>
</comment>
<evidence type="ECO:0000313" key="4">
    <source>
        <dbReference type="EMBL" id="KAF4126386.1"/>
    </source>
</evidence>
<organism evidence="4 5">
    <name type="scientific">Geosmithia morbida</name>
    <dbReference type="NCBI Taxonomy" id="1094350"/>
    <lineage>
        <taxon>Eukaryota</taxon>
        <taxon>Fungi</taxon>
        <taxon>Dikarya</taxon>
        <taxon>Ascomycota</taxon>
        <taxon>Pezizomycotina</taxon>
        <taxon>Sordariomycetes</taxon>
        <taxon>Hypocreomycetidae</taxon>
        <taxon>Hypocreales</taxon>
        <taxon>Bionectriaceae</taxon>
        <taxon>Geosmithia</taxon>
    </lineage>
</organism>
<dbReference type="GO" id="GO:0004190">
    <property type="term" value="F:aspartic-type endopeptidase activity"/>
    <property type="evidence" value="ECO:0007669"/>
    <property type="project" value="InterPro"/>
</dbReference>
<dbReference type="PANTHER" id="PTHR47966">
    <property type="entry name" value="BETA-SITE APP-CLEAVING ENZYME, ISOFORM A-RELATED"/>
    <property type="match status" value="1"/>
</dbReference>
<dbReference type="GO" id="GO:0006508">
    <property type="term" value="P:proteolysis"/>
    <property type="evidence" value="ECO:0007669"/>
    <property type="project" value="InterPro"/>
</dbReference>
<feature type="active site" evidence="2">
    <location>
        <position position="301"/>
    </location>
</feature>
<dbReference type="InterPro" id="IPR021109">
    <property type="entry name" value="Peptidase_aspartic_dom_sf"/>
</dbReference>
<keyword evidence="5" id="KW-1185">Reference proteome</keyword>
<dbReference type="InterPro" id="IPR001461">
    <property type="entry name" value="Aspartic_peptidase_A1"/>
</dbReference>
<dbReference type="Proteomes" id="UP000749293">
    <property type="component" value="Unassembled WGS sequence"/>
</dbReference>
<evidence type="ECO:0000313" key="5">
    <source>
        <dbReference type="Proteomes" id="UP000749293"/>
    </source>
</evidence>
<dbReference type="Gene3D" id="2.40.70.10">
    <property type="entry name" value="Acid Proteases"/>
    <property type="match status" value="2"/>
</dbReference>
<dbReference type="EMBL" id="JAANYQ010000001">
    <property type="protein sequence ID" value="KAF4126386.1"/>
    <property type="molecule type" value="Genomic_DNA"/>
</dbReference>
<feature type="domain" description="Peptidase A1" evidence="3">
    <location>
        <begin position="93"/>
        <end position="427"/>
    </location>
</feature>
<accession>A0A9P4Z2P3</accession>
<reference evidence="4" key="1">
    <citation type="submission" date="2020-03" db="EMBL/GenBank/DDBJ databases">
        <title>Site-based positive gene gene selection in Geosmithia morbida across the United States reveals a broad range of putative effectors and factors for local host and environmental adapation.</title>
        <authorList>
            <person name="Onufrak A."/>
            <person name="Murdoch R.W."/>
            <person name="Gazis R."/>
            <person name="Huff M."/>
            <person name="Staton M."/>
            <person name="Klingeman W."/>
            <person name="Hadziabdic D."/>
        </authorList>
    </citation>
    <scope>NUCLEOTIDE SEQUENCE</scope>
    <source>
        <strain evidence="4">1262</strain>
    </source>
</reference>
<evidence type="ECO:0000256" key="2">
    <source>
        <dbReference type="PIRSR" id="PIRSR601461-1"/>
    </source>
</evidence>